<feature type="domain" description="Radical SAM core" evidence="4">
    <location>
        <begin position="69"/>
        <end position="307"/>
    </location>
</feature>
<dbReference type="PANTHER" id="PTHR43432">
    <property type="entry name" value="SLR0285 PROTEIN"/>
    <property type="match status" value="1"/>
</dbReference>
<dbReference type="Pfam" id="PF04055">
    <property type="entry name" value="Radical_SAM"/>
    <property type="match status" value="1"/>
</dbReference>
<dbReference type="EMBL" id="PXYV01000027">
    <property type="protein sequence ID" value="PSR21808.1"/>
    <property type="molecule type" value="Genomic_DNA"/>
</dbReference>
<dbReference type="SFLD" id="SFLDG01084">
    <property type="entry name" value="Uncharacterised_Radical_SAM_Su"/>
    <property type="match status" value="1"/>
</dbReference>
<dbReference type="InterPro" id="IPR040086">
    <property type="entry name" value="MJ0683-like"/>
</dbReference>
<dbReference type="GO" id="GO:0051536">
    <property type="term" value="F:iron-sulfur cluster binding"/>
    <property type="evidence" value="ECO:0007669"/>
    <property type="project" value="UniProtKB-KW"/>
</dbReference>
<dbReference type="InterPro" id="IPR007197">
    <property type="entry name" value="rSAM"/>
</dbReference>
<reference evidence="5 6" key="1">
    <citation type="journal article" date="2014" name="BMC Genomics">
        <title>Comparison of environmental and isolate Sulfobacillus genomes reveals diverse carbon, sulfur, nitrogen, and hydrogen metabolisms.</title>
        <authorList>
            <person name="Justice N.B."/>
            <person name="Norman A."/>
            <person name="Brown C.T."/>
            <person name="Singh A."/>
            <person name="Thomas B.C."/>
            <person name="Banfield J.F."/>
        </authorList>
    </citation>
    <scope>NUCLEOTIDE SEQUENCE [LARGE SCALE GENOMIC DNA]</scope>
    <source>
        <strain evidence="5">AMDSBA3</strain>
    </source>
</reference>
<proteinExistence type="predicted"/>
<dbReference type="InterPro" id="IPR058240">
    <property type="entry name" value="rSAM_sf"/>
</dbReference>
<organism evidence="5 6">
    <name type="scientific">Sulfobacillus acidophilus</name>
    <dbReference type="NCBI Taxonomy" id="53633"/>
    <lineage>
        <taxon>Bacteria</taxon>
        <taxon>Bacillati</taxon>
        <taxon>Bacillota</taxon>
        <taxon>Clostridia</taxon>
        <taxon>Eubacteriales</taxon>
        <taxon>Clostridiales Family XVII. Incertae Sedis</taxon>
        <taxon>Sulfobacillus</taxon>
    </lineage>
</organism>
<comment type="caution">
    <text evidence="5">The sequence shown here is derived from an EMBL/GenBank/DDBJ whole genome shotgun (WGS) entry which is preliminary data.</text>
</comment>
<dbReference type="InterPro" id="IPR006638">
    <property type="entry name" value="Elp3/MiaA/NifB-like_rSAM"/>
</dbReference>
<dbReference type="PANTHER" id="PTHR43432:SF3">
    <property type="entry name" value="SLR0285 PROTEIN"/>
    <property type="match status" value="1"/>
</dbReference>
<dbReference type="AlphaFoldDB" id="A0A2T2WHU6"/>
<keyword evidence="1" id="KW-0479">Metal-binding</keyword>
<dbReference type="SUPFAM" id="SSF102114">
    <property type="entry name" value="Radical SAM enzymes"/>
    <property type="match status" value="1"/>
</dbReference>
<dbReference type="Proteomes" id="UP000241848">
    <property type="component" value="Unassembled WGS sequence"/>
</dbReference>
<dbReference type="SFLD" id="SFLDS00029">
    <property type="entry name" value="Radical_SAM"/>
    <property type="match status" value="1"/>
</dbReference>
<dbReference type="PROSITE" id="PS51918">
    <property type="entry name" value="RADICAL_SAM"/>
    <property type="match status" value="1"/>
</dbReference>
<dbReference type="GO" id="GO:0046872">
    <property type="term" value="F:metal ion binding"/>
    <property type="evidence" value="ECO:0007669"/>
    <property type="project" value="UniProtKB-KW"/>
</dbReference>
<gene>
    <name evidence="5" type="ORF">C7B45_09515</name>
</gene>
<protein>
    <submittedName>
        <fullName evidence="5">Radical SAM protein</fullName>
    </submittedName>
</protein>
<evidence type="ECO:0000259" key="4">
    <source>
        <dbReference type="PROSITE" id="PS51918"/>
    </source>
</evidence>
<accession>A0A2T2WHU6</accession>
<evidence type="ECO:0000256" key="3">
    <source>
        <dbReference type="ARBA" id="ARBA00023014"/>
    </source>
</evidence>
<keyword evidence="2" id="KW-0408">Iron</keyword>
<evidence type="ECO:0000313" key="5">
    <source>
        <dbReference type="EMBL" id="PSR21808.1"/>
    </source>
</evidence>
<evidence type="ECO:0000313" key="6">
    <source>
        <dbReference type="Proteomes" id="UP000241848"/>
    </source>
</evidence>
<dbReference type="GO" id="GO:0003824">
    <property type="term" value="F:catalytic activity"/>
    <property type="evidence" value="ECO:0007669"/>
    <property type="project" value="InterPro"/>
</dbReference>
<dbReference type="Gene3D" id="3.80.30.30">
    <property type="match status" value="1"/>
</dbReference>
<name>A0A2T2WHU6_9FIRM</name>
<sequence length="347" mass="39260">MILHSHEKATPLCRGHSQRASTYIILCLLTLSACASFKIERLFVEVVNAMRSVQRWQASAVLNRSPKGRAYGFDYSLNPYRGCSHACRYCYARESHTYLNLNVAEDFEQRLFVKDNLASRLQEELLKIPKTAVIALGTVTDPYQALEGHHHLTRAAIELLGQSGHAFTITTKSPLIERDLDLLAPLAERRQLAVHVSLISLDRSLLQRLEPGAPPPWRRLQTVRRLRDYGIPVGVFVAPIIPGLTDDLDTLNMLFSAIHEARATWVMASGTRLAPAIHTYFIQQLEAFDERAAYRLAQLYGESQMPNPAYTRSLNRVVAELCRRHHLRRSAPAIFAWDAAPQIHFAF</sequence>
<dbReference type="CDD" id="cd01335">
    <property type="entry name" value="Radical_SAM"/>
    <property type="match status" value="1"/>
</dbReference>
<evidence type="ECO:0000256" key="2">
    <source>
        <dbReference type="ARBA" id="ARBA00023004"/>
    </source>
</evidence>
<dbReference type="SMART" id="SM00729">
    <property type="entry name" value="Elp3"/>
    <property type="match status" value="1"/>
</dbReference>
<evidence type="ECO:0000256" key="1">
    <source>
        <dbReference type="ARBA" id="ARBA00022723"/>
    </source>
</evidence>
<keyword evidence="3" id="KW-0411">Iron-sulfur</keyword>